<accession>C5BF74</accession>
<organism evidence="1 2">
    <name type="scientific">Edwardsiella ictaluri (strain 93-146)</name>
    <dbReference type="NCBI Taxonomy" id="634503"/>
    <lineage>
        <taxon>Bacteria</taxon>
        <taxon>Pseudomonadati</taxon>
        <taxon>Pseudomonadota</taxon>
        <taxon>Gammaproteobacteria</taxon>
        <taxon>Enterobacterales</taxon>
        <taxon>Hafniaceae</taxon>
        <taxon>Edwardsiella</taxon>
    </lineage>
</organism>
<sequence length="40" mass="4401">MAGKRIVMIILALSDADFPEKRRIVRAEDTGACLRSLAGR</sequence>
<dbReference type="Proteomes" id="UP000001485">
    <property type="component" value="Chromosome"/>
</dbReference>
<reference evidence="1 2" key="2">
    <citation type="journal article" date="2012" name="J. Bacteriol.">
        <title>Genome Sequence of Edwardsiella ictaluri 93-146, a Strain Associated with a Natural Channel Catfish Outbreak of Enteric Septicemia of Catfish.</title>
        <authorList>
            <person name="Williams M.L."/>
            <person name="Gillaspy A.F."/>
            <person name="Dyer D.W."/>
            <person name="Thune R.L."/>
            <person name="Waldbieser G.C."/>
            <person name="Schuster S.C."/>
            <person name="Gipson J."/>
            <person name="Zaitshik J."/>
            <person name="Landry C."/>
            <person name="Banes M.M."/>
            <person name="Lawrence M.L."/>
        </authorList>
    </citation>
    <scope>NUCLEOTIDE SEQUENCE [LARGE SCALE GENOMIC DNA]</scope>
    <source>
        <strain evidence="1 2">93-146</strain>
    </source>
</reference>
<dbReference type="AlphaFoldDB" id="C5BF74"/>
<name>C5BF74_EDWI9</name>
<protein>
    <submittedName>
        <fullName evidence="1">Uncharacterized protein</fullName>
    </submittedName>
</protein>
<dbReference type="KEGG" id="eic:NT01EI_0422"/>
<evidence type="ECO:0000313" key="1">
    <source>
        <dbReference type="EMBL" id="ACR67660.1"/>
    </source>
</evidence>
<reference evidence="2" key="1">
    <citation type="submission" date="2009-03" db="EMBL/GenBank/DDBJ databases">
        <title>Complete genome sequence of Edwardsiella ictaluri 93-146.</title>
        <authorList>
            <person name="Williams M.L."/>
            <person name="Gillaspy A.F."/>
            <person name="Dyer D.W."/>
            <person name="Thune R.L."/>
            <person name="Waldbieser G.C."/>
            <person name="Schuster S.C."/>
            <person name="Gipson J."/>
            <person name="Zaitshik J."/>
            <person name="Landry C."/>
            <person name="Lawrence M.L."/>
        </authorList>
    </citation>
    <scope>NUCLEOTIDE SEQUENCE [LARGE SCALE GENOMIC DNA]</scope>
    <source>
        <strain evidence="2">93-146</strain>
    </source>
</reference>
<proteinExistence type="predicted"/>
<gene>
    <name evidence="1" type="ordered locus">NT01EI_0422</name>
</gene>
<evidence type="ECO:0000313" key="2">
    <source>
        <dbReference type="Proteomes" id="UP000001485"/>
    </source>
</evidence>
<dbReference type="HOGENOM" id="CLU_3288705_0_0_6"/>
<dbReference type="EMBL" id="CP001600">
    <property type="protein sequence ID" value="ACR67660.1"/>
    <property type="molecule type" value="Genomic_DNA"/>
</dbReference>